<dbReference type="PANTHER" id="PTHR40082:SF1">
    <property type="entry name" value="BLR5956 PROTEIN"/>
    <property type="match status" value="1"/>
</dbReference>
<sequence>MDWFGGLRVLSLESRRSEEMTTLIQKYGGVPTVAPSMREQKLDLTAAVSHFETDLRAGQIHTVVCMTGVGTRIFLRDLLARDASTLDALKNVPFMVRGSKPAQVLQDFGLSGVSVPRPHTWHEVQDHLVGALQPEQHVVMLEYGDAPPAAMLRSLAQAGIRVTSVPVYRCVFPADTLPLARAIRDTVLFGQDVLLLSSGTQVLHLLKFAERLKLRDELCAALHRMVVVSIGPACSESAGELGVRIDLECSPHKMGILVRTAAEHAPALLRQRLDRVS</sequence>
<dbReference type="SUPFAM" id="SSF69618">
    <property type="entry name" value="HemD-like"/>
    <property type="match status" value="1"/>
</dbReference>
<reference evidence="3" key="1">
    <citation type="journal article" date="2019" name="Int. J. Syst. Evol. Microbiol.">
        <title>The Global Catalogue of Microorganisms (GCM) 10K type strain sequencing project: providing services to taxonomists for standard genome sequencing and annotation.</title>
        <authorList>
            <consortium name="The Broad Institute Genomics Platform"/>
            <consortium name="The Broad Institute Genome Sequencing Center for Infectious Disease"/>
            <person name="Wu L."/>
            <person name="Ma J."/>
        </authorList>
    </citation>
    <scope>NUCLEOTIDE SEQUENCE [LARGE SCALE GENOMIC DNA]</scope>
    <source>
        <strain evidence="3">JCM 30331</strain>
    </source>
</reference>
<feature type="domain" description="Tetrapyrrole biosynthesis uroporphyrinogen III synthase" evidence="1">
    <location>
        <begin position="19"/>
        <end position="257"/>
    </location>
</feature>
<keyword evidence="3" id="KW-1185">Reference proteome</keyword>
<dbReference type="Proteomes" id="UP000647587">
    <property type="component" value="Unassembled WGS sequence"/>
</dbReference>
<comment type="caution">
    <text evidence="2">The sequence shown here is derived from an EMBL/GenBank/DDBJ whole genome shotgun (WGS) entry which is preliminary data.</text>
</comment>
<dbReference type="InterPro" id="IPR036108">
    <property type="entry name" value="4pyrrol_syn_uPrphyn_synt_sf"/>
</dbReference>
<dbReference type="PANTHER" id="PTHR40082">
    <property type="entry name" value="BLR5956 PROTEIN"/>
    <property type="match status" value="1"/>
</dbReference>
<accession>A0ABQ2EP23</accession>
<gene>
    <name evidence="2" type="ORF">GCM10008955_09390</name>
</gene>
<protein>
    <recommendedName>
        <fullName evidence="1">Tetrapyrrole biosynthesis uroporphyrinogen III synthase domain-containing protein</fullName>
    </recommendedName>
</protein>
<name>A0ABQ2EP23_9DEIO</name>
<dbReference type="CDD" id="cd06578">
    <property type="entry name" value="HemD"/>
    <property type="match status" value="1"/>
</dbReference>
<evidence type="ECO:0000259" key="1">
    <source>
        <dbReference type="Pfam" id="PF02602"/>
    </source>
</evidence>
<dbReference type="EMBL" id="BMPP01000003">
    <property type="protein sequence ID" value="GGK18084.1"/>
    <property type="molecule type" value="Genomic_DNA"/>
</dbReference>
<dbReference type="InterPro" id="IPR003754">
    <property type="entry name" value="4pyrrol_synth_uPrphyn_synth"/>
</dbReference>
<evidence type="ECO:0000313" key="2">
    <source>
        <dbReference type="EMBL" id="GGK18084.1"/>
    </source>
</evidence>
<evidence type="ECO:0000313" key="3">
    <source>
        <dbReference type="Proteomes" id="UP000647587"/>
    </source>
</evidence>
<dbReference type="Pfam" id="PF02602">
    <property type="entry name" value="HEM4"/>
    <property type="match status" value="1"/>
</dbReference>
<organism evidence="2 3">
    <name type="scientific">Deinococcus malanensis</name>
    <dbReference type="NCBI Taxonomy" id="1706855"/>
    <lineage>
        <taxon>Bacteria</taxon>
        <taxon>Thermotogati</taxon>
        <taxon>Deinococcota</taxon>
        <taxon>Deinococci</taxon>
        <taxon>Deinococcales</taxon>
        <taxon>Deinococcaceae</taxon>
        <taxon>Deinococcus</taxon>
    </lineage>
</organism>
<dbReference type="InterPro" id="IPR039793">
    <property type="entry name" value="UROS/Hem4"/>
</dbReference>
<dbReference type="Gene3D" id="3.40.50.10090">
    <property type="match status" value="2"/>
</dbReference>
<proteinExistence type="predicted"/>